<dbReference type="Pfam" id="PF00550">
    <property type="entry name" value="PP-binding"/>
    <property type="match status" value="1"/>
</dbReference>
<dbReference type="GO" id="GO:0044550">
    <property type="term" value="P:secondary metabolite biosynthetic process"/>
    <property type="evidence" value="ECO:0007669"/>
    <property type="project" value="TreeGrafter"/>
</dbReference>
<dbReference type="CDD" id="cd19542">
    <property type="entry name" value="CT_NRPS-like"/>
    <property type="match status" value="1"/>
</dbReference>
<dbReference type="Pfam" id="PF00501">
    <property type="entry name" value="AMP-binding"/>
    <property type="match status" value="1"/>
</dbReference>
<dbReference type="GO" id="GO:0047462">
    <property type="term" value="F:phenylalanine racemase (ATP-hydrolyzing) activity"/>
    <property type="evidence" value="ECO:0007669"/>
    <property type="project" value="UniProtKB-EC"/>
</dbReference>
<dbReference type="GO" id="GO:0016874">
    <property type="term" value="F:ligase activity"/>
    <property type="evidence" value="ECO:0007669"/>
    <property type="project" value="UniProtKB-KW"/>
</dbReference>
<dbReference type="GeneID" id="8100462"/>
<dbReference type="SUPFAM" id="SSF47336">
    <property type="entry name" value="ACP-like"/>
    <property type="match status" value="1"/>
</dbReference>
<dbReference type="InterPro" id="IPR036736">
    <property type="entry name" value="ACP-like_sf"/>
</dbReference>
<dbReference type="SUPFAM" id="SSF56801">
    <property type="entry name" value="Acetyl-CoA synthetase-like"/>
    <property type="match status" value="1"/>
</dbReference>
<dbReference type="EC" id="5.1.1.11" evidence="5"/>
<reference evidence="6" key="1">
    <citation type="journal article" date="2015" name="Genome Announc.">
        <title>Genome sequence of the AIDS-associated pathogen Penicillium marneffei (ATCC18224) and its near taxonomic relative Talaromyces stipitatus (ATCC10500).</title>
        <authorList>
            <person name="Nierman W.C."/>
            <person name="Fedorova-Abrams N.D."/>
            <person name="Andrianopoulos A."/>
        </authorList>
    </citation>
    <scope>NUCLEOTIDE SEQUENCE [LARGE SCALE GENOMIC DNA]</scope>
    <source>
        <strain evidence="6">ATCC 10500 / CBS 375.48 / QM 6759 / NRRL 1006</strain>
    </source>
</reference>
<dbReference type="InterPro" id="IPR010071">
    <property type="entry name" value="AA_adenyl_dom"/>
</dbReference>
<dbReference type="Pfam" id="PF02458">
    <property type="entry name" value="Transferase"/>
    <property type="match status" value="1"/>
</dbReference>
<dbReference type="SUPFAM" id="SSF52777">
    <property type="entry name" value="CoA-dependent acyltransferases"/>
    <property type="match status" value="4"/>
</dbReference>
<dbReference type="PROSITE" id="PS00455">
    <property type="entry name" value="AMP_BINDING"/>
    <property type="match status" value="1"/>
</dbReference>
<evidence type="ECO:0000256" key="3">
    <source>
        <dbReference type="ARBA" id="ARBA00022598"/>
    </source>
</evidence>
<dbReference type="InterPro" id="IPR023213">
    <property type="entry name" value="CAT-like_dom_sf"/>
</dbReference>
<dbReference type="Gene3D" id="3.30.300.30">
    <property type="match status" value="1"/>
</dbReference>
<dbReference type="InterPro" id="IPR001242">
    <property type="entry name" value="Condensation_dom"/>
</dbReference>
<organism evidence="5 6">
    <name type="scientific">Talaromyces stipitatus (strain ATCC 10500 / CBS 375.48 / QM 6759 / NRRL 1006)</name>
    <name type="common">Penicillium stipitatum</name>
    <dbReference type="NCBI Taxonomy" id="441959"/>
    <lineage>
        <taxon>Eukaryota</taxon>
        <taxon>Fungi</taxon>
        <taxon>Dikarya</taxon>
        <taxon>Ascomycota</taxon>
        <taxon>Pezizomycotina</taxon>
        <taxon>Eurotiomycetes</taxon>
        <taxon>Eurotiomycetidae</taxon>
        <taxon>Eurotiales</taxon>
        <taxon>Trichocomaceae</taxon>
        <taxon>Talaromyces</taxon>
        <taxon>Talaromyces sect. Talaromyces</taxon>
    </lineage>
</organism>
<evidence type="ECO:0000256" key="1">
    <source>
        <dbReference type="ARBA" id="ARBA00022450"/>
    </source>
</evidence>
<dbReference type="PROSITE" id="PS50075">
    <property type="entry name" value="CARRIER"/>
    <property type="match status" value="1"/>
</dbReference>
<keyword evidence="1" id="KW-0596">Phosphopantetheine</keyword>
<name>B8MPF5_TALSN</name>
<dbReference type="EMBL" id="EQ962658">
    <property type="protein sequence ID" value="EED14394.1"/>
    <property type="molecule type" value="Genomic_DNA"/>
</dbReference>
<dbReference type="GO" id="GO:0005737">
    <property type="term" value="C:cytoplasm"/>
    <property type="evidence" value="ECO:0007669"/>
    <property type="project" value="TreeGrafter"/>
</dbReference>
<dbReference type="InterPro" id="IPR020845">
    <property type="entry name" value="AMP-binding_CS"/>
</dbReference>
<evidence type="ECO:0000313" key="5">
    <source>
        <dbReference type="EMBL" id="EED14394.1"/>
    </source>
</evidence>
<sequence>MEISMSTVMSPHDVNEETLVEISKVCNISPEQIEDIYACTPLQIATVAESAIFTHASMFHFIFTLSSSIDIDRFCTSLQQVVSLNAVLRSRFVHCQYGLVQVVTSENHHTKRLSGDVEQYLSVEKSRPLDLGEPLFRTAIIDRKLILTMHHGIMDHASMTPLFKEILSVYYGYEPEKRAQYKEFVAQCLGIDEAEAKSFWTSQFKGSPTIFPQVDPGYVPLATHAEKRKIFLPQMGTEVPIAHIPAIIETAWTLTASTYTTSDSIAFGIVLSGRSAAFPAAQTTLGPTIAIVPVQVNLQHGMNIEGILRERTAARRQLQTHQALQYGLTKIRAVSEAAQIAAGFQTLLNIRPRWYDSKKSSEICYNEMHEPYEPFALSLSFDLVDTEVLVNAVSDPNVLCERQLGRILHQLEHYVQSLMEASRQKKIDFLPRVNPHDLEEILAWNCTALQTVTVERCLHDLYTAKAQEQPTAVAVDAHDGSLSYCELEDRSNRLAHELRQKGISSESTVACIFEKSLWTVVSMIGIMKAGGVCVPIAASDPPARKAALISKADAKMVLTSSVEHVNLIDCASDVFVVSAESVSNLPEISACYDCGRSSPDNLAYLLFTSGSTGLPKGVMLEHKSLASSLCCIIQRLGLNPHSRTLQFASYVWDVSIGEIFGTVLSGGCLCIPSEEARESNLTGYIQSKKVNCAWLTPTVLRTLEPDDVPSLQLLLSVGEAVSPEASSTWGKSLRLINGWGPCEASILSTIAEITPDSPYPKSIGTPLNCATWIVNTRNINEISPIGAVGEILIEGPGVARGYLKDDAKTKISFVKPPLWAPTRGGTARHFYRTGDLAKYNMDGSIHFVGRKDHQVKIRGQRLELGEVESVLAGCSQVRDVFITIKICKGRTELVAVVSLTDPLVPGQAILQELANEYTKVTIPHLYAIREYAQCRLPSFMVPTIWLAVERMPRTPSAKLDRVSISEWLKTKDLLSAKETLDVAIETLTPPCTSEERLLQSIWKSILGILERNIGRESHFRQLGGDSILAMQAAGQCLKRGYKISAGSLLKSTSLAEVAKSLTKIDPIGHESVATPKSSFHDEDVGKQTSIFWDYVLARVPELTRLNRQFRSENIEVIVPATNGQEVMIAAGESGGRGYYVQFVLDFRPGLDVTRIRRACGRVIRQNPILRTVFVRHRSALCQVVLKDVPPQMVVERREFTPAVSFREGVALACFHLISDGQTCEQLYLEIHHSLYDAVSLRMIFQDLDSAYEDKSLSDGPSFHSWVSYIETLDLTASREFWKGVLDGASMSFLVPLVPGATRGHPLDENIKIRVPMRNVTMSFGTPSTVVKAAWALLLSIALGSREIVFGEVSTNRYLTLLGMDKVRGPCVNLVPVRAGLNPTMTLASLVAQIQDLSISGIPHHHLESRSIIEDCTSWPRWTRFSTAVVYQSHDYLLKTFRIGGTNVTLSTSGKLGDSTDIHVVAIAGFGELEIELLYSSLTFPYQQIQWITQCFAKILEFFPSRLHATLTQVETSIHDALGCFAVPLSYKVPLGSPNELPTSPSASAQNVVLRAWKEVGLSSKELDKDSSMWECGANIVTSLLLSEYYRACGYDISTEDIIASPSPLMQSYLVDAHNCENNKIEDPMNGADGKLEIHIPRTFTNERPPVHFTKENLDMRLNEHHIASTLPRATGKLVTFPSPRAFNSIALGPGSPRNFDDYIHLDIPQFALHIKTFKDGTLVSIIHSHMSADLMGLAAVVNAWSLVLAGKPDMVPPFIGLHEDGMKSLYDPQPNEKHILSGKKLAGWRLAYWGLWSLYESWSSHLESKILCIPKNTMERLMLECRKDIRPENNIDGTAKGSFISEGDVLAALFCRMIAQDQRFGSTRNIMTLIAVDPRSRVKSVFSQNSVYVQNSPTAVFFNCPAKEALELPLGKLASLSREAIMTQATEEQLKAHASLSAESVRVSHMNVLFGDKDMAFQLVSNWLKGDLFDKMDFSPAILKEAPENVLGGSRGHPTYYHCTNPGSDAPLLLPLCVVMGRDYEGNLWLSCVIPKQTWPKLVEHLHAFEH</sequence>
<evidence type="ECO:0000259" key="4">
    <source>
        <dbReference type="PROSITE" id="PS50075"/>
    </source>
</evidence>
<keyword evidence="6" id="KW-1185">Reference proteome</keyword>
<evidence type="ECO:0000256" key="2">
    <source>
        <dbReference type="ARBA" id="ARBA00022553"/>
    </source>
</evidence>
<dbReference type="GO" id="GO:0031177">
    <property type="term" value="F:phosphopantetheine binding"/>
    <property type="evidence" value="ECO:0007669"/>
    <property type="project" value="TreeGrafter"/>
</dbReference>
<dbReference type="OMA" id="DCTSWPR"/>
<proteinExistence type="predicted"/>
<dbReference type="Proteomes" id="UP000001745">
    <property type="component" value="Unassembled WGS sequence"/>
</dbReference>
<dbReference type="InterPro" id="IPR000873">
    <property type="entry name" value="AMP-dep_synth/lig_dom"/>
</dbReference>
<dbReference type="Gene3D" id="3.30.559.10">
    <property type="entry name" value="Chloramphenicol acetyltransferase-like domain"/>
    <property type="match status" value="4"/>
</dbReference>
<dbReference type="OrthoDB" id="416786at2759"/>
<evidence type="ECO:0000313" key="6">
    <source>
        <dbReference type="Proteomes" id="UP000001745"/>
    </source>
</evidence>
<feature type="domain" description="Carrier" evidence="4">
    <location>
        <begin position="989"/>
        <end position="1065"/>
    </location>
</feature>
<protein>
    <submittedName>
        <fullName evidence="5">Aminoadipate-semialdehyde dehydrogenase, putative</fullName>
        <ecNumber evidence="5">5.1.1.11</ecNumber>
    </submittedName>
</protein>
<dbReference type="Pfam" id="PF00668">
    <property type="entry name" value="Condensation"/>
    <property type="match status" value="2"/>
</dbReference>
<dbReference type="FunFam" id="3.40.50.12780:FF:000014">
    <property type="entry name" value="Nonribosomal peptide synthetase 1"/>
    <property type="match status" value="1"/>
</dbReference>
<dbReference type="Gene3D" id="3.40.50.12780">
    <property type="entry name" value="N-terminal domain of ligase-like"/>
    <property type="match status" value="1"/>
</dbReference>
<dbReference type="PANTHER" id="PTHR45527:SF1">
    <property type="entry name" value="FATTY ACID SYNTHASE"/>
    <property type="match status" value="1"/>
</dbReference>
<gene>
    <name evidence="5" type="ORF">TSTA_106030</name>
</gene>
<dbReference type="HOGENOM" id="CLU_000022_60_3_1"/>
<accession>B8MPF5</accession>
<dbReference type="PANTHER" id="PTHR45527">
    <property type="entry name" value="NONRIBOSOMAL PEPTIDE SYNTHETASE"/>
    <property type="match status" value="1"/>
</dbReference>
<keyword evidence="5" id="KW-0413">Isomerase</keyword>
<keyword evidence="3" id="KW-0436">Ligase</keyword>
<dbReference type="eggNOG" id="KOG1178">
    <property type="taxonomic scope" value="Eukaryota"/>
</dbReference>
<dbReference type="InterPro" id="IPR009081">
    <property type="entry name" value="PP-bd_ACP"/>
</dbReference>
<dbReference type="CDD" id="cd05918">
    <property type="entry name" value="A_NRPS_SidN3_like"/>
    <property type="match status" value="1"/>
</dbReference>
<dbReference type="InterPro" id="IPR042099">
    <property type="entry name" value="ANL_N_sf"/>
</dbReference>
<dbReference type="InParanoid" id="B8MPF5"/>
<dbReference type="InterPro" id="IPR045851">
    <property type="entry name" value="AMP-bd_C_sf"/>
</dbReference>
<dbReference type="Gene3D" id="1.10.1200.10">
    <property type="entry name" value="ACP-like"/>
    <property type="match status" value="1"/>
</dbReference>
<dbReference type="NCBIfam" id="TIGR01733">
    <property type="entry name" value="AA-adenyl-dom"/>
    <property type="match status" value="1"/>
</dbReference>
<dbReference type="STRING" id="441959.B8MPF5"/>
<dbReference type="GO" id="GO:0043041">
    <property type="term" value="P:amino acid activation for nonribosomal peptide biosynthetic process"/>
    <property type="evidence" value="ECO:0007669"/>
    <property type="project" value="TreeGrafter"/>
</dbReference>
<dbReference type="Gene3D" id="3.30.559.30">
    <property type="entry name" value="Nonribosomal peptide synthetase, condensation domain"/>
    <property type="match status" value="2"/>
</dbReference>
<dbReference type="CDD" id="cd19545">
    <property type="entry name" value="FUM14_C_NRPS-like"/>
    <property type="match status" value="1"/>
</dbReference>
<dbReference type="VEuPathDB" id="FungiDB:TSTA_106030"/>
<keyword evidence="2" id="KW-0597">Phosphoprotein</keyword>
<dbReference type="RefSeq" id="XP_002486632.1">
    <property type="nucleotide sequence ID" value="XM_002486587.1"/>
</dbReference>